<dbReference type="Gene3D" id="2.130.10.10">
    <property type="entry name" value="YVTN repeat-like/Quinoprotein amine dehydrogenase"/>
    <property type="match status" value="2"/>
</dbReference>
<evidence type="ECO:0008006" key="5">
    <source>
        <dbReference type="Google" id="ProtNLM"/>
    </source>
</evidence>
<dbReference type="InterPro" id="IPR015943">
    <property type="entry name" value="WD40/YVTN_repeat-like_dom_sf"/>
</dbReference>
<evidence type="ECO:0000313" key="3">
    <source>
        <dbReference type="EMBL" id="MBE8726010.1"/>
    </source>
</evidence>
<dbReference type="Pfam" id="PF07494">
    <property type="entry name" value="Reg_prop"/>
    <property type="match status" value="4"/>
</dbReference>
<keyword evidence="2" id="KW-1133">Transmembrane helix</keyword>
<dbReference type="PANTHER" id="PTHR43547:SF2">
    <property type="entry name" value="HYBRID SIGNAL TRANSDUCTION HISTIDINE KINASE C"/>
    <property type="match status" value="1"/>
</dbReference>
<protein>
    <recommendedName>
        <fullName evidence="5">Diguanylate cyclase</fullName>
    </recommendedName>
</protein>
<keyword evidence="4" id="KW-1185">Reference proteome</keyword>
<dbReference type="PANTHER" id="PTHR43547">
    <property type="entry name" value="TWO-COMPONENT HISTIDINE KINASE"/>
    <property type="match status" value="1"/>
</dbReference>
<reference evidence="3 4" key="1">
    <citation type="submission" date="2018-07" db="EMBL/GenBank/DDBJ databases">
        <title>Genome assembly of strain KB82.</title>
        <authorList>
            <person name="Kukolya J."/>
            <person name="Horvath B."/>
            <person name="Nagy I."/>
            <person name="Toth A."/>
        </authorList>
    </citation>
    <scope>NUCLEOTIDE SEQUENCE [LARGE SCALE GENOMIC DNA]</scope>
    <source>
        <strain evidence="3 4">Kb82</strain>
    </source>
</reference>
<keyword evidence="1" id="KW-0597">Phosphoprotein</keyword>
<accession>A0ABR9TL21</accession>
<sequence>MKQNLRLDWHLIGLPLLIWIFYFYNNPYTINLMEFKLESNSMKVKLHCQNSLIFYCTFFIAVTISCNNKRQPKEENKKVNAEKSILNLEREINPLKLKYTTGVRAILEDSKGNTWFGSFNEGVCLLHNGKFQYFTTENGLSHNQVRNIYEDKNGIIWFECGKGLSIYDGQKMSIYKERNYDSRTQWKLGDKDIWFKGDELEGYNQLEKTPGVYQYDGKKLFYRTFPVTLKSENERRFHYAISTPFFKGKNGTIWFGAYKALIGYNGSDFKIITDEYLELKEEDYLHIRGFLEDSKGNLWIANNGSGVLRYDGKKTINFTTLQKLKKEHTKGNSLERAFSIGEDTLGNIWIGTVESGVWRYDGNSVKNFTKDDGLDSKQIWTIYKSKQGELWLGGASPSGVYRFNGKSFERKY</sequence>
<organism evidence="3 4">
    <name type="scientific">Flavobacterium hungaricum</name>
    <dbReference type="NCBI Taxonomy" id="2082725"/>
    <lineage>
        <taxon>Bacteria</taxon>
        <taxon>Pseudomonadati</taxon>
        <taxon>Bacteroidota</taxon>
        <taxon>Flavobacteriia</taxon>
        <taxon>Flavobacteriales</taxon>
        <taxon>Flavobacteriaceae</taxon>
        <taxon>Flavobacterium</taxon>
    </lineage>
</organism>
<keyword evidence="2" id="KW-0472">Membrane</keyword>
<gene>
    <name evidence="3" type="ORF">C4F50_13805</name>
</gene>
<evidence type="ECO:0000256" key="2">
    <source>
        <dbReference type="SAM" id="Phobius"/>
    </source>
</evidence>
<dbReference type="Proteomes" id="UP000640614">
    <property type="component" value="Unassembled WGS sequence"/>
</dbReference>
<keyword evidence="2" id="KW-0812">Transmembrane</keyword>
<proteinExistence type="predicted"/>
<evidence type="ECO:0000313" key="4">
    <source>
        <dbReference type="Proteomes" id="UP000640614"/>
    </source>
</evidence>
<evidence type="ECO:0000256" key="1">
    <source>
        <dbReference type="ARBA" id="ARBA00022553"/>
    </source>
</evidence>
<dbReference type="SUPFAM" id="SSF63829">
    <property type="entry name" value="Calcium-dependent phosphotriesterase"/>
    <property type="match status" value="1"/>
</dbReference>
<comment type="caution">
    <text evidence="3">The sequence shown here is derived from an EMBL/GenBank/DDBJ whole genome shotgun (WGS) entry which is preliminary data.</text>
</comment>
<feature type="transmembrane region" description="Helical" evidence="2">
    <location>
        <begin position="7"/>
        <end position="24"/>
    </location>
</feature>
<dbReference type="EMBL" id="PRDM01000003">
    <property type="protein sequence ID" value="MBE8726010.1"/>
    <property type="molecule type" value="Genomic_DNA"/>
</dbReference>
<name>A0ABR9TL21_9FLAO</name>
<dbReference type="InterPro" id="IPR011110">
    <property type="entry name" value="Reg_prop"/>
</dbReference>